<keyword evidence="3" id="KW-1185">Reference proteome</keyword>
<keyword evidence="1" id="KW-1133">Transmembrane helix</keyword>
<feature type="transmembrane region" description="Helical" evidence="1">
    <location>
        <begin position="100"/>
        <end position="120"/>
    </location>
</feature>
<evidence type="ECO:0000256" key="1">
    <source>
        <dbReference type="SAM" id="Phobius"/>
    </source>
</evidence>
<evidence type="ECO:0008006" key="4">
    <source>
        <dbReference type="Google" id="ProtNLM"/>
    </source>
</evidence>
<organism evidence="2 3">
    <name type="scientific">Streptomyces spirodelae</name>
    <dbReference type="NCBI Taxonomy" id="2812904"/>
    <lineage>
        <taxon>Bacteria</taxon>
        <taxon>Bacillati</taxon>
        <taxon>Actinomycetota</taxon>
        <taxon>Actinomycetes</taxon>
        <taxon>Kitasatosporales</taxon>
        <taxon>Streptomycetaceae</taxon>
        <taxon>Streptomyces</taxon>
    </lineage>
</organism>
<feature type="transmembrane region" description="Helical" evidence="1">
    <location>
        <begin position="45"/>
        <end position="68"/>
    </location>
</feature>
<dbReference type="Proteomes" id="UP001518976">
    <property type="component" value="Unassembled WGS sequence"/>
</dbReference>
<evidence type="ECO:0000313" key="2">
    <source>
        <dbReference type="EMBL" id="MBO8184118.1"/>
    </source>
</evidence>
<gene>
    <name evidence="2" type="ORF">JW592_01270</name>
</gene>
<protein>
    <recommendedName>
        <fullName evidence="4">DUF1304 domain-containing protein</fullName>
    </recommendedName>
</protein>
<comment type="caution">
    <text evidence="2">The sequence shown here is derived from an EMBL/GenBank/DDBJ whole genome shotgun (WGS) entry which is preliminary data.</text>
</comment>
<feature type="transmembrane region" description="Helical" evidence="1">
    <location>
        <begin position="75"/>
        <end position="94"/>
    </location>
</feature>
<dbReference type="EMBL" id="JAFFZN010000001">
    <property type="protein sequence ID" value="MBO8184118.1"/>
    <property type="molecule type" value="Genomic_DNA"/>
</dbReference>
<keyword evidence="1" id="KW-0472">Membrane</keyword>
<keyword evidence="1" id="KW-0812">Transmembrane</keyword>
<proteinExistence type="predicted"/>
<sequence length="123" mass="12791">MAEVLAYVAAGLVLLWGVSHAIPTRGVVAGYGELTADNRRILVQEWLAEAVTMFSLATLVIVVTAVGAGTSATEWAYRVVAGALVVLAVLTALTGARTRIVWFKICPVLLSASAALLLVASVI</sequence>
<reference evidence="2 3" key="1">
    <citation type="submission" date="2021-02" db="EMBL/GenBank/DDBJ databases">
        <title>Streptomyces spirodelae sp. nov., isolated from duckweed.</title>
        <authorList>
            <person name="Saimee Y."/>
            <person name="Duangmal K."/>
        </authorList>
    </citation>
    <scope>NUCLEOTIDE SEQUENCE [LARGE SCALE GENOMIC DNA]</scope>
    <source>
        <strain evidence="2 3">DW4-2</strain>
    </source>
</reference>
<accession>A0ABS3WLX4</accession>
<name>A0ABS3WLX4_9ACTN</name>
<evidence type="ECO:0000313" key="3">
    <source>
        <dbReference type="Proteomes" id="UP001518976"/>
    </source>
</evidence>
<dbReference type="RefSeq" id="WP_209262925.1">
    <property type="nucleotide sequence ID" value="NZ_JAFFZN010000001.1"/>
</dbReference>